<proteinExistence type="predicted"/>
<organism evidence="1 2">
    <name type="scientific">Tahibacter soli</name>
    <dbReference type="NCBI Taxonomy" id="2983605"/>
    <lineage>
        <taxon>Bacteria</taxon>
        <taxon>Pseudomonadati</taxon>
        <taxon>Pseudomonadota</taxon>
        <taxon>Gammaproteobacteria</taxon>
        <taxon>Lysobacterales</taxon>
        <taxon>Rhodanobacteraceae</taxon>
        <taxon>Tahibacter</taxon>
    </lineage>
</organism>
<dbReference type="EMBL" id="JAOVZO020000023">
    <property type="protein sequence ID" value="MDC8016213.1"/>
    <property type="molecule type" value="Genomic_DNA"/>
</dbReference>
<gene>
    <name evidence="1" type="primary">yidD</name>
    <name evidence="1" type="ORF">OD750_027105</name>
</gene>
<dbReference type="NCBIfam" id="TIGR00278">
    <property type="entry name" value="membrane protein insertion efficiency factor YidD"/>
    <property type="match status" value="1"/>
</dbReference>
<name>A0A9X4BKZ0_9GAMM</name>
<accession>A0A9X4BKZ0</accession>
<evidence type="ECO:0000313" key="2">
    <source>
        <dbReference type="Proteomes" id="UP001139971"/>
    </source>
</evidence>
<evidence type="ECO:0000313" key="1">
    <source>
        <dbReference type="EMBL" id="MDC8016213.1"/>
    </source>
</evidence>
<dbReference type="RefSeq" id="WP_263542506.1">
    <property type="nucleotide sequence ID" value="NZ_JAOVZO020000023.1"/>
</dbReference>
<reference evidence="1" key="1">
    <citation type="submission" date="2023-02" db="EMBL/GenBank/DDBJ databases">
        <title>Tahibacter soli sp. nov. isolated from soil.</title>
        <authorList>
            <person name="Baek J.H."/>
            <person name="Lee J.K."/>
            <person name="Choi D.G."/>
            <person name="Jeon C.O."/>
        </authorList>
    </citation>
    <scope>NUCLEOTIDE SEQUENCE</scope>
    <source>
        <strain evidence="1">BL</strain>
    </source>
</reference>
<dbReference type="Proteomes" id="UP001139971">
    <property type="component" value="Unassembled WGS sequence"/>
</dbReference>
<dbReference type="InterPro" id="IPR002696">
    <property type="entry name" value="Membr_insert_effic_factor_YidD"/>
</dbReference>
<protein>
    <submittedName>
        <fullName evidence="1">Membrane protein insertion efficiency factor YidD</fullName>
    </submittedName>
</protein>
<comment type="caution">
    <text evidence="1">The sequence shown here is derived from an EMBL/GenBank/DDBJ whole genome shotgun (WGS) entry which is preliminary data.</text>
</comment>
<sequence>MLDRWLSLPARGAMHVYRSVVSPAKGFRCAHAVVTGGPSCSDVALQAFRERPFAAAIGEIDAQFARCQASLVRFDSDLIGQAIASLPTFAAEAQCCDQDGDGVINCCDPRNDNEGHDW</sequence>
<keyword evidence="2" id="KW-1185">Reference proteome</keyword>
<dbReference type="AlphaFoldDB" id="A0A9X4BKZ0"/>